<feature type="compositionally biased region" description="Polar residues" evidence="1">
    <location>
        <begin position="34"/>
        <end position="43"/>
    </location>
</feature>
<protein>
    <submittedName>
        <fullName evidence="2">Uncharacterized protein</fullName>
    </submittedName>
</protein>
<proteinExistence type="predicted"/>
<sequence>MFGSSENSRLPDVSEPRSTDAGYFSPDLRHPVEQSLQPAQSSERNMETQEARSVSSPEAVSQSLRQLVESRITIPEGYFSRDFNVPGPQFPEKPHDQCEKMDDVKARYEDLWLSTKLFWDLILRIQLNSVTSDVEVLRPAVDLVLDVVVGRILPQLRPEYHPVLAESHLQALSRRLSALELRLQTDMGTRGKLPKMLCGCIIPIKRPNNKDKLWTRYLTIRKDEKGRSEDQGFKFRDLTGLLRLVNFSLASADCGIIHIAIALMDDEIKRFIPKKDYNTADELKAEWIYVLCHGNFRSSIVLAVMGIVSDAVAFSKKDGTQIHREECDLWAPETVPEPLTTAARLRKLTTFQADPNRGVSPLRPSYWKRNSKSSENTSLSRDRKV</sequence>
<reference evidence="2 3" key="1">
    <citation type="submission" date="2011-06" db="EMBL/GenBank/DDBJ databases">
        <title>The Genome Sequence of Fusarium oxysporum FOSC 3-a.</title>
        <authorList>
            <consortium name="The Broad Institute Genome Sequencing Platform"/>
            <person name="Ma L.-J."/>
            <person name="Gale L.R."/>
            <person name="Schwartz D.C."/>
            <person name="Zhou S."/>
            <person name="Corby-Kistler H."/>
            <person name="Young S.K."/>
            <person name="Zeng Q."/>
            <person name="Gargeya S."/>
            <person name="Fitzgerald M."/>
            <person name="Haas B."/>
            <person name="Abouelleil A."/>
            <person name="Alvarado L."/>
            <person name="Arachchi H.M."/>
            <person name="Berlin A."/>
            <person name="Brown A."/>
            <person name="Chapman S.B."/>
            <person name="Chen Z."/>
            <person name="Dunbar C."/>
            <person name="Freedman E."/>
            <person name="Gearin G."/>
            <person name="Gellesch M."/>
            <person name="Goldberg J."/>
            <person name="Griggs A."/>
            <person name="Gujja S."/>
            <person name="Heiman D."/>
            <person name="Howarth C."/>
            <person name="Larson L."/>
            <person name="Lui A."/>
            <person name="MacDonald P.J.P."/>
            <person name="Mehta T."/>
            <person name="Montmayeur A."/>
            <person name="Murphy C."/>
            <person name="Neiman D."/>
            <person name="Pearson M."/>
            <person name="Priest M."/>
            <person name="Roberts A."/>
            <person name="Saif S."/>
            <person name="Shea T."/>
            <person name="Shenoy N."/>
            <person name="Sisk P."/>
            <person name="Stolte C."/>
            <person name="Sykes S."/>
            <person name="Wortman J."/>
            <person name="Nusbaum C."/>
            <person name="Birren B."/>
        </authorList>
    </citation>
    <scope>NUCLEOTIDE SEQUENCE [LARGE SCALE GENOMIC DNA]</scope>
    <source>
        <strain evidence="3">FOSC 3-a</strain>
    </source>
</reference>
<dbReference type="Proteomes" id="UP000030753">
    <property type="component" value="Unassembled WGS sequence"/>
</dbReference>
<evidence type="ECO:0000256" key="1">
    <source>
        <dbReference type="SAM" id="MobiDB-lite"/>
    </source>
</evidence>
<organism evidence="2 3">
    <name type="scientific">Fusarium oxysporum NRRL 32931</name>
    <dbReference type="NCBI Taxonomy" id="660029"/>
    <lineage>
        <taxon>Eukaryota</taxon>
        <taxon>Fungi</taxon>
        <taxon>Dikarya</taxon>
        <taxon>Ascomycota</taxon>
        <taxon>Pezizomycotina</taxon>
        <taxon>Sordariomycetes</taxon>
        <taxon>Hypocreomycetidae</taxon>
        <taxon>Hypocreales</taxon>
        <taxon>Nectriaceae</taxon>
        <taxon>Fusarium</taxon>
        <taxon>Fusarium oxysporum species complex</taxon>
    </lineage>
</organism>
<dbReference type="EMBL" id="JH717844">
    <property type="protein sequence ID" value="EWY89056.1"/>
    <property type="molecule type" value="Genomic_DNA"/>
</dbReference>
<evidence type="ECO:0000313" key="2">
    <source>
        <dbReference type="EMBL" id="EWY89056.1"/>
    </source>
</evidence>
<feature type="region of interest" description="Disordered" evidence="1">
    <location>
        <begin position="1"/>
        <end position="59"/>
    </location>
</feature>
<dbReference type="AlphaFoldDB" id="W9I980"/>
<feature type="region of interest" description="Disordered" evidence="1">
    <location>
        <begin position="354"/>
        <end position="385"/>
    </location>
</feature>
<accession>W9I980</accession>
<name>W9I980_FUSOX</name>
<evidence type="ECO:0000313" key="3">
    <source>
        <dbReference type="Proteomes" id="UP000030753"/>
    </source>
</evidence>
<gene>
    <name evidence="2" type="ORF">FOYG_10030</name>
</gene>
<dbReference type="OrthoDB" id="5058264at2759"/>
<dbReference type="HOGENOM" id="CLU_049059_0_0_1"/>